<comment type="caution">
    <text evidence="1">The sequence shown here is derived from an EMBL/GenBank/DDBJ whole genome shotgun (WGS) entry which is preliminary data.</text>
</comment>
<name>A0A367JWE7_RHIAZ</name>
<gene>
    <name evidence="1" type="ORF">CU097_004267</name>
</gene>
<keyword evidence="2" id="KW-1185">Reference proteome</keyword>
<protein>
    <submittedName>
        <fullName evidence="1">Uncharacterized protein</fullName>
    </submittedName>
</protein>
<dbReference type="AlphaFoldDB" id="A0A367JWE7"/>
<evidence type="ECO:0000313" key="1">
    <source>
        <dbReference type="EMBL" id="RCH94237.1"/>
    </source>
</evidence>
<proteinExistence type="predicted"/>
<dbReference type="Proteomes" id="UP000252139">
    <property type="component" value="Unassembled WGS sequence"/>
</dbReference>
<accession>A0A367JWE7</accession>
<organism evidence="1 2">
    <name type="scientific">Rhizopus azygosporus</name>
    <name type="common">Rhizopus microsporus var. azygosporus</name>
    <dbReference type="NCBI Taxonomy" id="86630"/>
    <lineage>
        <taxon>Eukaryota</taxon>
        <taxon>Fungi</taxon>
        <taxon>Fungi incertae sedis</taxon>
        <taxon>Mucoromycota</taxon>
        <taxon>Mucoromycotina</taxon>
        <taxon>Mucoromycetes</taxon>
        <taxon>Mucorales</taxon>
        <taxon>Mucorineae</taxon>
        <taxon>Rhizopodaceae</taxon>
        <taxon>Rhizopus</taxon>
    </lineage>
</organism>
<reference evidence="1 2" key="1">
    <citation type="journal article" date="2018" name="G3 (Bethesda)">
        <title>Phylogenetic and Phylogenomic Definition of Rhizopus Species.</title>
        <authorList>
            <person name="Gryganskyi A.P."/>
            <person name="Golan J."/>
            <person name="Dolatabadi S."/>
            <person name="Mondo S."/>
            <person name="Robb S."/>
            <person name="Idnurm A."/>
            <person name="Muszewska A."/>
            <person name="Steczkiewicz K."/>
            <person name="Masonjones S."/>
            <person name="Liao H.L."/>
            <person name="Gajdeczka M.T."/>
            <person name="Anike F."/>
            <person name="Vuek A."/>
            <person name="Anishchenko I.M."/>
            <person name="Voigt K."/>
            <person name="de Hoog G.S."/>
            <person name="Smith M.E."/>
            <person name="Heitman J."/>
            <person name="Vilgalys R."/>
            <person name="Stajich J.E."/>
        </authorList>
    </citation>
    <scope>NUCLEOTIDE SEQUENCE [LARGE SCALE GENOMIC DNA]</scope>
    <source>
        <strain evidence="1 2">CBS 357.93</strain>
    </source>
</reference>
<dbReference type="EMBL" id="PJQL01000600">
    <property type="protein sequence ID" value="RCH94237.1"/>
    <property type="molecule type" value="Genomic_DNA"/>
</dbReference>
<evidence type="ECO:0000313" key="2">
    <source>
        <dbReference type="Proteomes" id="UP000252139"/>
    </source>
</evidence>
<sequence length="62" mass="6947">MDTDIVVPERFLFELPEPLGPIAVQITNASTTLCWIRHGNHHGHISFTREPIDIPLASISEL</sequence>